<dbReference type="AlphaFoldDB" id="A0A5C5YCB5"/>
<feature type="chain" id="PRO_5023121434" description="3-keto-alpha-glucoside-1,2-lyase/3-keto-2-hydroxy-glucal hydratase domain-containing protein" evidence="1">
    <location>
        <begin position="24"/>
        <end position="200"/>
    </location>
</feature>
<evidence type="ECO:0000313" key="3">
    <source>
        <dbReference type="EMBL" id="TWT72744.1"/>
    </source>
</evidence>
<keyword evidence="4" id="KW-1185">Reference proteome</keyword>
<evidence type="ECO:0000313" key="4">
    <source>
        <dbReference type="Proteomes" id="UP000318478"/>
    </source>
</evidence>
<dbReference type="Proteomes" id="UP000318478">
    <property type="component" value="Unassembled WGS sequence"/>
</dbReference>
<keyword evidence="1" id="KW-0732">Signal</keyword>
<name>A0A5C5YCB5_9BACT</name>
<feature type="signal peptide" evidence="1">
    <location>
        <begin position="1"/>
        <end position="23"/>
    </location>
</feature>
<dbReference type="OrthoDB" id="279874at2"/>
<dbReference type="GO" id="GO:0016787">
    <property type="term" value="F:hydrolase activity"/>
    <property type="evidence" value="ECO:0007669"/>
    <property type="project" value="InterPro"/>
</dbReference>
<dbReference type="RefSeq" id="WP_146590304.1">
    <property type="nucleotide sequence ID" value="NZ_SJPO01000011.1"/>
</dbReference>
<proteinExistence type="predicted"/>
<accession>A0A5C5YCB5</accession>
<protein>
    <recommendedName>
        <fullName evidence="2">3-keto-alpha-glucoside-1,2-lyase/3-keto-2-hydroxy-glucal hydratase domain-containing protein</fullName>
    </recommendedName>
</protein>
<sequence length="200" mass="22338" precursor="true">MQAYRNLVLTVLATLVLVPFAAADELPSAFNGQDLSGWKTKEAENLWWSADDGVLSVKNDPKQQPSILWTEQSYGDFVMQIEFRFGEGNVDSGVFVRNETDQIQIGISGSLKRDMTCSPYIAGKGYPVEAERISELLKQDDWNAMTLVAVGSRYDVWLNGAHVMSYESDTADKTGPIGLQLHAQREMAIDFRNIRIAELD</sequence>
<gene>
    <name evidence="3" type="ORF">Pla123a_40430</name>
</gene>
<dbReference type="Gene3D" id="2.60.120.560">
    <property type="entry name" value="Exo-inulinase, domain 1"/>
    <property type="match status" value="1"/>
</dbReference>
<dbReference type="InterPro" id="IPR010496">
    <property type="entry name" value="AL/BT2_dom"/>
</dbReference>
<comment type="caution">
    <text evidence="3">The sequence shown here is derived from an EMBL/GenBank/DDBJ whole genome shotgun (WGS) entry which is preliminary data.</text>
</comment>
<dbReference type="EMBL" id="SJPO01000011">
    <property type="protein sequence ID" value="TWT72744.1"/>
    <property type="molecule type" value="Genomic_DNA"/>
</dbReference>
<evidence type="ECO:0000256" key="1">
    <source>
        <dbReference type="SAM" id="SignalP"/>
    </source>
</evidence>
<feature type="domain" description="3-keto-alpha-glucoside-1,2-lyase/3-keto-2-hydroxy-glucal hydratase" evidence="2">
    <location>
        <begin position="29"/>
        <end position="196"/>
    </location>
</feature>
<evidence type="ECO:0000259" key="2">
    <source>
        <dbReference type="Pfam" id="PF06439"/>
    </source>
</evidence>
<dbReference type="Pfam" id="PF06439">
    <property type="entry name" value="3keto-disac_hyd"/>
    <property type="match status" value="1"/>
</dbReference>
<organism evidence="3 4">
    <name type="scientific">Posidoniimonas polymericola</name>
    <dbReference type="NCBI Taxonomy" id="2528002"/>
    <lineage>
        <taxon>Bacteria</taxon>
        <taxon>Pseudomonadati</taxon>
        <taxon>Planctomycetota</taxon>
        <taxon>Planctomycetia</taxon>
        <taxon>Pirellulales</taxon>
        <taxon>Lacipirellulaceae</taxon>
        <taxon>Posidoniimonas</taxon>
    </lineage>
</organism>
<reference evidence="3 4" key="1">
    <citation type="submission" date="2019-02" db="EMBL/GenBank/DDBJ databases">
        <title>Deep-cultivation of Planctomycetes and their phenomic and genomic characterization uncovers novel biology.</title>
        <authorList>
            <person name="Wiegand S."/>
            <person name="Jogler M."/>
            <person name="Boedeker C."/>
            <person name="Pinto D."/>
            <person name="Vollmers J."/>
            <person name="Rivas-Marin E."/>
            <person name="Kohn T."/>
            <person name="Peeters S.H."/>
            <person name="Heuer A."/>
            <person name="Rast P."/>
            <person name="Oberbeckmann S."/>
            <person name="Bunk B."/>
            <person name="Jeske O."/>
            <person name="Meyerdierks A."/>
            <person name="Storesund J.E."/>
            <person name="Kallscheuer N."/>
            <person name="Luecker S."/>
            <person name="Lage O.M."/>
            <person name="Pohl T."/>
            <person name="Merkel B.J."/>
            <person name="Hornburger P."/>
            <person name="Mueller R.-W."/>
            <person name="Bruemmer F."/>
            <person name="Labrenz M."/>
            <person name="Spormann A.M."/>
            <person name="Op Den Camp H."/>
            <person name="Overmann J."/>
            <person name="Amann R."/>
            <person name="Jetten M.S.M."/>
            <person name="Mascher T."/>
            <person name="Medema M.H."/>
            <person name="Devos D.P."/>
            <person name="Kaster A.-K."/>
            <person name="Ovreas L."/>
            <person name="Rohde M."/>
            <person name="Galperin M.Y."/>
            <person name="Jogler C."/>
        </authorList>
    </citation>
    <scope>NUCLEOTIDE SEQUENCE [LARGE SCALE GENOMIC DNA]</scope>
    <source>
        <strain evidence="3 4">Pla123a</strain>
    </source>
</reference>